<keyword evidence="1" id="KW-0812">Transmembrane</keyword>
<organism evidence="2 3">
    <name type="scientific">Loktanella fryxellensis</name>
    <dbReference type="NCBI Taxonomy" id="245187"/>
    <lineage>
        <taxon>Bacteria</taxon>
        <taxon>Pseudomonadati</taxon>
        <taxon>Pseudomonadota</taxon>
        <taxon>Alphaproteobacteria</taxon>
        <taxon>Rhodobacterales</taxon>
        <taxon>Roseobacteraceae</taxon>
        <taxon>Loktanella</taxon>
    </lineage>
</organism>
<name>A0A1H7YGU2_9RHOB</name>
<keyword evidence="3" id="KW-1185">Reference proteome</keyword>
<dbReference type="Proteomes" id="UP000199585">
    <property type="component" value="Unassembled WGS sequence"/>
</dbReference>
<gene>
    <name evidence="2" type="ORF">SAMN04488003_101135</name>
</gene>
<dbReference type="RefSeq" id="WP_089897637.1">
    <property type="nucleotide sequence ID" value="NZ_FOCI01000001.1"/>
</dbReference>
<dbReference type="EMBL" id="FOCI01000001">
    <property type="protein sequence ID" value="SEM44379.1"/>
    <property type="molecule type" value="Genomic_DNA"/>
</dbReference>
<protein>
    <submittedName>
        <fullName evidence="2">Uncharacterized protein</fullName>
    </submittedName>
</protein>
<evidence type="ECO:0000313" key="2">
    <source>
        <dbReference type="EMBL" id="SEM44379.1"/>
    </source>
</evidence>
<evidence type="ECO:0000256" key="1">
    <source>
        <dbReference type="SAM" id="Phobius"/>
    </source>
</evidence>
<evidence type="ECO:0000313" key="3">
    <source>
        <dbReference type="Proteomes" id="UP000199585"/>
    </source>
</evidence>
<sequence length="77" mass="7843">MTAPATRRIQITAFALAHIPLAATATVLASDGVQGDLWAIVTAFGATLVTAVALVIYLGQALSPSVPARSATPEQAR</sequence>
<reference evidence="2 3" key="1">
    <citation type="submission" date="2016-10" db="EMBL/GenBank/DDBJ databases">
        <authorList>
            <person name="de Groot N.N."/>
        </authorList>
    </citation>
    <scope>NUCLEOTIDE SEQUENCE [LARGE SCALE GENOMIC DNA]</scope>
    <source>
        <strain evidence="2 3">DSM 16213</strain>
    </source>
</reference>
<feature type="transmembrane region" description="Helical" evidence="1">
    <location>
        <begin position="39"/>
        <end position="59"/>
    </location>
</feature>
<dbReference type="OrthoDB" id="7873358at2"/>
<keyword evidence="1" id="KW-1133">Transmembrane helix</keyword>
<proteinExistence type="predicted"/>
<dbReference type="AlphaFoldDB" id="A0A1H7YGU2"/>
<accession>A0A1H7YGU2</accession>
<keyword evidence="1" id="KW-0472">Membrane</keyword>